<keyword evidence="1" id="KW-1133">Transmembrane helix</keyword>
<dbReference type="EMBL" id="QJKJ01014282">
    <property type="protein sequence ID" value="RDX64651.1"/>
    <property type="molecule type" value="Genomic_DNA"/>
</dbReference>
<evidence type="ECO:0000313" key="2">
    <source>
        <dbReference type="EMBL" id="RDX64651.1"/>
    </source>
</evidence>
<feature type="non-terminal residue" evidence="2">
    <location>
        <position position="610"/>
    </location>
</feature>
<feature type="transmembrane region" description="Helical" evidence="1">
    <location>
        <begin position="469"/>
        <end position="488"/>
    </location>
</feature>
<dbReference type="AlphaFoldDB" id="A0A371EF32"/>
<keyword evidence="1" id="KW-0472">Membrane</keyword>
<name>A0A371EF32_MUCPR</name>
<organism evidence="2 3">
    <name type="scientific">Mucuna pruriens</name>
    <name type="common">Velvet bean</name>
    <name type="synonym">Dolichos pruriens</name>
    <dbReference type="NCBI Taxonomy" id="157652"/>
    <lineage>
        <taxon>Eukaryota</taxon>
        <taxon>Viridiplantae</taxon>
        <taxon>Streptophyta</taxon>
        <taxon>Embryophyta</taxon>
        <taxon>Tracheophyta</taxon>
        <taxon>Spermatophyta</taxon>
        <taxon>Magnoliopsida</taxon>
        <taxon>eudicotyledons</taxon>
        <taxon>Gunneridae</taxon>
        <taxon>Pentapetalae</taxon>
        <taxon>rosids</taxon>
        <taxon>fabids</taxon>
        <taxon>Fabales</taxon>
        <taxon>Fabaceae</taxon>
        <taxon>Papilionoideae</taxon>
        <taxon>50 kb inversion clade</taxon>
        <taxon>NPAAA clade</taxon>
        <taxon>indigoferoid/millettioid clade</taxon>
        <taxon>Phaseoleae</taxon>
        <taxon>Mucuna</taxon>
    </lineage>
</organism>
<gene>
    <name evidence="2" type="ORF">CR513_56773</name>
</gene>
<keyword evidence="1" id="KW-0812">Transmembrane</keyword>
<sequence>MAEIPPRPSRPITFSRTIFEKLDDKNILLWHQQEPVIKGHCLQHFVVCRNIPLCFLNESDLQSSLSSLILLRVLGSVHSYQLWEKIHDFFKKKLINSNPSPLKRLKHSLCMKCVLKNFARNSFMNLPLLISLKPHLQIPLCSNSLLLWLHNFISLKILKAKLKALGFTILVVVAMIDLFLFSLNLSERLTPLRLKLSQPPKRLLLRFFLMINSTKHMHKRPHNFKGVNNIIPKSRHKNGVRYSRMPPNLLPIVVTTIRTRIEEGFWLKSDRSSLLAAAIGCLTLALSTSPSSAQIRKMLCDEVSSASSSVAISHIDNSTICISHSSPFGPWVLDSIASNYLTHSTTFANKSKLRATKYGFRPNSTLQNQLVRSKLEEIEENATLSHNWSHLNVSCVNLGSLVELPFLVICPHITQPNGVAERKHRHNVNTALTLLLNVSAASKFWGDAVLMSPCAINCIFLGYLCSKGILLILTHLCCFYTSVDVTFFEDTSNFTSSDIIFCLAQSDSLFHIISLGPSLYCSLCFWLYLFRWSRHATAPTNEPSYLDPASLFYLVVDPRAFSDLSIDLHKDRLFTCNPHSMYNFLFLSYDYLSPTYFAFASAISSVSIPK</sequence>
<accession>A0A371EF32</accession>
<reference evidence="2" key="1">
    <citation type="submission" date="2018-05" db="EMBL/GenBank/DDBJ databases">
        <title>Draft genome of Mucuna pruriens seed.</title>
        <authorList>
            <person name="Nnadi N.E."/>
            <person name="Vos R."/>
            <person name="Hasami M.H."/>
            <person name="Devisetty U.K."/>
            <person name="Aguiy J.C."/>
        </authorList>
    </citation>
    <scope>NUCLEOTIDE SEQUENCE [LARGE SCALE GENOMIC DNA]</scope>
    <source>
        <strain evidence="2">JCA_2017</strain>
    </source>
</reference>
<evidence type="ECO:0000313" key="3">
    <source>
        <dbReference type="Proteomes" id="UP000257109"/>
    </source>
</evidence>
<feature type="transmembrane region" description="Helical" evidence="1">
    <location>
        <begin position="508"/>
        <end position="529"/>
    </location>
</feature>
<evidence type="ECO:0008006" key="4">
    <source>
        <dbReference type="Google" id="ProtNLM"/>
    </source>
</evidence>
<proteinExistence type="predicted"/>
<dbReference type="OrthoDB" id="422637at2759"/>
<comment type="caution">
    <text evidence="2">The sequence shown here is derived from an EMBL/GenBank/DDBJ whole genome shotgun (WGS) entry which is preliminary data.</text>
</comment>
<dbReference type="Proteomes" id="UP000257109">
    <property type="component" value="Unassembled WGS sequence"/>
</dbReference>
<protein>
    <recommendedName>
        <fullName evidence="4">Integrase catalytic domain-containing protein</fullName>
    </recommendedName>
</protein>
<evidence type="ECO:0000256" key="1">
    <source>
        <dbReference type="SAM" id="Phobius"/>
    </source>
</evidence>
<feature type="transmembrane region" description="Helical" evidence="1">
    <location>
        <begin position="164"/>
        <end position="185"/>
    </location>
</feature>
<keyword evidence="3" id="KW-1185">Reference proteome</keyword>